<organism evidence="1 2">
    <name type="scientific">Melia azedarach</name>
    <name type="common">Chinaberry tree</name>
    <dbReference type="NCBI Taxonomy" id="155640"/>
    <lineage>
        <taxon>Eukaryota</taxon>
        <taxon>Viridiplantae</taxon>
        <taxon>Streptophyta</taxon>
        <taxon>Embryophyta</taxon>
        <taxon>Tracheophyta</taxon>
        <taxon>Spermatophyta</taxon>
        <taxon>Magnoliopsida</taxon>
        <taxon>eudicotyledons</taxon>
        <taxon>Gunneridae</taxon>
        <taxon>Pentapetalae</taxon>
        <taxon>rosids</taxon>
        <taxon>malvids</taxon>
        <taxon>Sapindales</taxon>
        <taxon>Meliaceae</taxon>
        <taxon>Melia</taxon>
    </lineage>
</organism>
<name>A0ACC1XDM8_MELAZ</name>
<sequence>MADDFAKAVDDGLKLAKRLYYGKDRPSAPPKVPPSMEKSGSAEMYLPKSPMVYAVIVDPKIVDHPDIPSYQPHVHGRCDPPALIPLQMNGFELDVDCYLDTAFVRVSGSWRVHCVMGNKSCDCRIAIPMGEQGSILGVEVEVSSKSYCTQLVALGDNEDAQKSARVENGGFLKPNIFTLTVPQIDGGSNLSIKLRWSQKLSYRDGEFFINVPFKFPDYVNPAIKKIPKKEKMRLTVNAGTGTEVLCKTASHPLKQLRRDAGKLGFSYEAEVLKWSNIDFDFSYSVSPSHIFGNVLLQSPSVDDVDQRDMFCVYLLPGTEQSQKVFRKDVIFIVDISGSMQGKPIEDTKNALASALSKLDARDSFNIIAFNGETYLFSSSMEMATKEAVERANEWIGINFIAGGSTNICVPLNKAVDMLSNSCGSVPIIFLVTDGAVEDERQICNEMKSRLTDGESICPRIYTFGIGSYCNHYFLRMLAMISRGHYDAAYDLDSIELRMQKLFTKGFSPVLANITIDSLKDLDEFEMHPSRIADLSSDSPLTVSGRYRGKFPDILKAKGVLGDVSDLVIDLKIHHVKDIPLDRVYAKQQIDLLTAQAWFSEDKRLKEKISKMSVQTSVLSEYTRMIILEEDEQNQVTESPRKEKASKKGDPQKTVDSEVPKTSLLQHLGIGFGNLTATAENIPPGSEAAKLLEVAEIFVKAASNCCSSACDKCCCMCCIQCCAKLNDQCVIVLTQLCTALACFGCLECCSALCCSGDDGQ</sequence>
<proteinExistence type="predicted"/>
<evidence type="ECO:0000313" key="2">
    <source>
        <dbReference type="Proteomes" id="UP001164539"/>
    </source>
</evidence>
<reference evidence="1 2" key="1">
    <citation type="journal article" date="2023" name="Science">
        <title>Complex scaffold remodeling in plant triterpene biosynthesis.</title>
        <authorList>
            <person name="De La Pena R."/>
            <person name="Hodgson H."/>
            <person name="Liu J.C."/>
            <person name="Stephenson M.J."/>
            <person name="Martin A.C."/>
            <person name="Owen C."/>
            <person name="Harkess A."/>
            <person name="Leebens-Mack J."/>
            <person name="Jimenez L.E."/>
            <person name="Osbourn A."/>
            <person name="Sattely E.S."/>
        </authorList>
    </citation>
    <scope>NUCLEOTIDE SEQUENCE [LARGE SCALE GENOMIC DNA]</scope>
    <source>
        <strain evidence="2">cv. JPN11</strain>
        <tissue evidence="1">Leaf</tissue>
    </source>
</reference>
<accession>A0ACC1XDM8</accession>
<protein>
    <submittedName>
        <fullName evidence="1">Inter-alpha-trypsin inhibitor heavy chain-related</fullName>
    </submittedName>
</protein>
<keyword evidence="2" id="KW-1185">Reference proteome</keyword>
<dbReference type="EMBL" id="CM051403">
    <property type="protein sequence ID" value="KAJ4708769.1"/>
    <property type="molecule type" value="Genomic_DNA"/>
</dbReference>
<dbReference type="Proteomes" id="UP001164539">
    <property type="component" value="Chromosome 10"/>
</dbReference>
<gene>
    <name evidence="1" type="ORF">OWV82_018661</name>
</gene>
<comment type="caution">
    <text evidence="1">The sequence shown here is derived from an EMBL/GenBank/DDBJ whole genome shotgun (WGS) entry which is preliminary data.</text>
</comment>
<evidence type="ECO:0000313" key="1">
    <source>
        <dbReference type="EMBL" id="KAJ4708769.1"/>
    </source>
</evidence>